<evidence type="ECO:0000313" key="2">
    <source>
        <dbReference type="Proteomes" id="UP000466442"/>
    </source>
</evidence>
<comment type="caution">
    <text evidence="1">The sequence shown here is derived from an EMBL/GenBank/DDBJ whole genome shotgun (WGS) entry which is preliminary data.</text>
</comment>
<organism evidence="1 2">
    <name type="scientific">Apolygus lucorum</name>
    <name type="common">Small green plant bug</name>
    <name type="synonym">Lygocoris lucorum</name>
    <dbReference type="NCBI Taxonomy" id="248454"/>
    <lineage>
        <taxon>Eukaryota</taxon>
        <taxon>Metazoa</taxon>
        <taxon>Ecdysozoa</taxon>
        <taxon>Arthropoda</taxon>
        <taxon>Hexapoda</taxon>
        <taxon>Insecta</taxon>
        <taxon>Pterygota</taxon>
        <taxon>Neoptera</taxon>
        <taxon>Paraneoptera</taxon>
        <taxon>Hemiptera</taxon>
        <taxon>Heteroptera</taxon>
        <taxon>Panheteroptera</taxon>
        <taxon>Cimicomorpha</taxon>
        <taxon>Miridae</taxon>
        <taxon>Mirini</taxon>
        <taxon>Apolygus</taxon>
    </lineage>
</organism>
<keyword evidence="2" id="KW-1185">Reference proteome</keyword>
<name>A0A8S9WM01_APOLU</name>
<accession>A0A8S9WM01</accession>
<dbReference type="EMBL" id="WIXP02000017">
    <property type="protein sequence ID" value="KAF6197827.1"/>
    <property type="molecule type" value="Genomic_DNA"/>
</dbReference>
<proteinExistence type="predicted"/>
<sequence>MTFDCLLYPIFVQTVEVRSPVERGKIVYNELLDKGDELFEMKIENNGCVGYNEQIVGIIRLFVVTDFPDPELYKYSM</sequence>
<reference evidence="1" key="1">
    <citation type="journal article" date="2021" name="Mol. Ecol. Resour.">
        <title>Apolygus lucorum genome provides insights into omnivorousness and mesophyll feeding.</title>
        <authorList>
            <person name="Liu Y."/>
            <person name="Liu H."/>
            <person name="Wang H."/>
            <person name="Huang T."/>
            <person name="Liu B."/>
            <person name="Yang B."/>
            <person name="Yin L."/>
            <person name="Li B."/>
            <person name="Zhang Y."/>
            <person name="Zhang S."/>
            <person name="Jiang F."/>
            <person name="Zhang X."/>
            <person name="Ren Y."/>
            <person name="Wang B."/>
            <person name="Wang S."/>
            <person name="Lu Y."/>
            <person name="Wu K."/>
            <person name="Fan W."/>
            <person name="Wang G."/>
        </authorList>
    </citation>
    <scope>NUCLEOTIDE SEQUENCE</scope>
    <source>
        <strain evidence="1">12Hb</strain>
    </source>
</reference>
<evidence type="ECO:0000313" key="1">
    <source>
        <dbReference type="EMBL" id="KAF6197827.1"/>
    </source>
</evidence>
<dbReference type="Proteomes" id="UP000466442">
    <property type="component" value="Unassembled WGS sequence"/>
</dbReference>
<dbReference type="AlphaFoldDB" id="A0A8S9WM01"/>
<protein>
    <submittedName>
        <fullName evidence="1">Uncharacterized protein</fullName>
    </submittedName>
</protein>
<gene>
    <name evidence="1" type="ORF">GE061_008795</name>
</gene>